<dbReference type="EMBL" id="JBBHLL010000320">
    <property type="protein sequence ID" value="KAK7805979.1"/>
    <property type="molecule type" value="Genomic_DNA"/>
</dbReference>
<dbReference type="SMART" id="SM00460">
    <property type="entry name" value="TGc"/>
    <property type="match status" value="1"/>
</dbReference>
<dbReference type="Proteomes" id="UP001488838">
    <property type="component" value="Unassembled WGS sequence"/>
</dbReference>
<sequence length="853" mass="95425">MTPGLWSEPYRFTITCLQVALSSRFLLRAVSGVRVTKVDWQHSENGAAHHTEDYPCPELVVRRGQLFSLTLDLSRALDSEEALIFTVETGPHASEALHTKAIFQTSELDIGDTWTAAKEEQTENTVTVTLASPSNAVIGRYTLSARASSRRKHSDRKLGQFILLFNPWCPEDDVFLDSEEERQEYVLNDSGIIFRGVEKHIRAQGWNYGQVFRGTTRGGGPGLGADLNMHETCEAKECVSKLLWEQFEEDILNICLSILDRSPSHQDDPATDVSHRHDPVYVTRIISAMVNSNNDRGVVQGQWQGKYGGGTSPLNWRGSVAILQKWFKSRYKPVKYGQCWVFAGVMCTVLRCLGIATRVVSNFNSAHDTDGNLSVDKYVDTFGRTLEDLTEDSMWNFHVWNESWFARQDLGPSYGGWQVLDATPQEESEGTFQCGPASVTAIREGDVHLAHDGPFVFAEVNADYITWLWHEDQRRERVYSDTKKIGRCISTKAVGSDSRVDITGLYKYPEGSRKERQVYSKAMKKLLSLEPWGRRRRIRRAGVRAVWRDDLLELATKPSITGKFKVLEPPVLGQDLKLALCLTSLTTRAQRVRVNLSGATILYTRKPVAEILRESHTVKLGPQEEKKIPVTISYSQYKEDLTEDKKILLAAMCLVSKGEKLLVEKDITLEDFITIKVTPVHIYHPVSDRADAGYPKLGSEPRAPAPSLKSREACAILKGYVEAEVDDWCHILWPSQSRGLQEVGMQKMLGDSWMLPLQVLGPAVVGVAVAVEVMVINPLSESVKDCTLMVEGSGLLQGQLSIEVPSLQPQERALIQFNITPSKSGPRQLQVDLVSPQFPDIKGFVVIHVATAK</sequence>
<evidence type="ECO:0000259" key="8">
    <source>
        <dbReference type="SMART" id="SM00460"/>
    </source>
</evidence>
<evidence type="ECO:0000256" key="3">
    <source>
        <dbReference type="ARBA" id="ARBA00069857"/>
    </source>
</evidence>
<dbReference type="FunFam" id="2.60.40.10:FF:000278">
    <property type="entry name" value="Protein-glutamine gamma-glutamyltransferase 2"/>
    <property type="match status" value="1"/>
</dbReference>
<dbReference type="GO" id="GO:0005737">
    <property type="term" value="C:cytoplasm"/>
    <property type="evidence" value="ECO:0007669"/>
    <property type="project" value="TreeGrafter"/>
</dbReference>
<dbReference type="InterPro" id="IPR023608">
    <property type="entry name" value="Transglutaminase_animal"/>
</dbReference>
<dbReference type="PANTHER" id="PTHR11590">
    <property type="entry name" value="PROTEIN-GLUTAMINE GAMMA-GLUTAMYLTRANSFERASE"/>
    <property type="match status" value="1"/>
</dbReference>
<evidence type="ECO:0000256" key="2">
    <source>
        <dbReference type="ARBA" id="ARBA00065762"/>
    </source>
</evidence>
<dbReference type="FunFam" id="2.60.40.10:FF:000090">
    <property type="entry name" value="Protein-glutamine gamma-glutamyltransferase 2"/>
    <property type="match status" value="1"/>
</dbReference>
<feature type="binding site" evidence="7">
    <location>
        <position position="510"/>
    </location>
    <ligand>
        <name>Ca(2+)</name>
        <dbReference type="ChEBI" id="CHEBI:29108"/>
    </ligand>
</feature>
<proteinExistence type="inferred from homology"/>
<dbReference type="InterPro" id="IPR050779">
    <property type="entry name" value="Transglutaminase"/>
</dbReference>
<dbReference type="AlphaFoldDB" id="A0AAW0HV00"/>
<dbReference type="InterPro" id="IPR001102">
    <property type="entry name" value="Transglutaminase_N"/>
</dbReference>
<dbReference type="InterPro" id="IPR013808">
    <property type="entry name" value="Transglutaminase_AS"/>
</dbReference>
<reference evidence="9 10" key="1">
    <citation type="journal article" date="2023" name="bioRxiv">
        <title>Conserved and derived expression patterns and positive selection on dental genes reveal complex evolutionary context of ever-growing rodent molars.</title>
        <authorList>
            <person name="Calamari Z.T."/>
            <person name="Song A."/>
            <person name="Cohen E."/>
            <person name="Akter M."/>
            <person name="Roy R.D."/>
            <person name="Hallikas O."/>
            <person name="Christensen M.M."/>
            <person name="Li P."/>
            <person name="Marangoni P."/>
            <person name="Jernvall J."/>
            <person name="Klein O.D."/>
        </authorList>
    </citation>
    <scope>NUCLEOTIDE SEQUENCE [LARGE SCALE GENOMIC DNA]</scope>
    <source>
        <strain evidence="9">V071</strain>
    </source>
</reference>
<dbReference type="InterPro" id="IPR036238">
    <property type="entry name" value="Transglutaminase_C_sf"/>
</dbReference>
<feature type="active site" evidence="6">
    <location>
        <position position="421"/>
    </location>
</feature>
<evidence type="ECO:0000313" key="9">
    <source>
        <dbReference type="EMBL" id="KAK7805979.1"/>
    </source>
</evidence>
<comment type="caution">
    <text evidence="9">The sequence shown here is derived from an EMBL/GenBank/DDBJ whole genome shotgun (WGS) entry which is preliminary data.</text>
</comment>
<keyword evidence="7" id="KW-0106">Calcium</keyword>
<evidence type="ECO:0000256" key="4">
    <source>
        <dbReference type="ARBA" id="ARBA00080448"/>
    </source>
</evidence>
<evidence type="ECO:0000256" key="1">
    <source>
        <dbReference type="ARBA" id="ARBA00005968"/>
    </source>
</evidence>
<protein>
    <recommendedName>
        <fullName evidence="3">Protein-glutamine gamma-glutamyltransferase E</fullName>
    </recommendedName>
    <alternativeName>
        <fullName evidence="5">Transglutaminase E</fullName>
    </alternativeName>
    <alternativeName>
        <fullName evidence="4">Transglutaminase-3</fullName>
    </alternativeName>
</protein>
<evidence type="ECO:0000256" key="7">
    <source>
        <dbReference type="PIRSR" id="PIRSR000459-2"/>
    </source>
</evidence>
<dbReference type="Gene3D" id="3.90.260.10">
    <property type="entry name" value="Transglutaminase-like"/>
    <property type="match status" value="1"/>
</dbReference>
<feature type="binding site" evidence="7">
    <location>
        <position position="463"/>
    </location>
    <ligand>
        <name>Ca(2+)</name>
        <dbReference type="ChEBI" id="CHEBI:29108"/>
    </ligand>
</feature>
<comment type="similarity">
    <text evidence="1">Belongs to the transglutaminase superfamily. Transglutaminase family.</text>
</comment>
<dbReference type="PROSITE" id="PS00547">
    <property type="entry name" value="TRANSGLUTAMINASES"/>
    <property type="match status" value="1"/>
</dbReference>
<gene>
    <name evidence="9" type="ORF">U0070_011734</name>
</gene>
<evidence type="ECO:0000313" key="10">
    <source>
        <dbReference type="Proteomes" id="UP001488838"/>
    </source>
</evidence>
<organism evidence="9 10">
    <name type="scientific">Myodes glareolus</name>
    <name type="common">Bank vole</name>
    <name type="synonym">Clethrionomys glareolus</name>
    <dbReference type="NCBI Taxonomy" id="447135"/>
    <lineage>
        <taxon>Eukaryota</taxon>
        <taxon>Metazoa</taxon>
        <taxon>Chordata</taxon>
        <taxon>Craniata</taxon>
        <taxon>Vertebrata</taxon>
        <taxon>Euteleostomi</taxon>
        <taxon>Mammalia</taxon>
        <taxon>Eutheria</taxon>
        <taxon>Euarchontoglires</taxon>
        <taxon>Glires</taxon>
        <taxon>Rodentia</taxon>
        <taxon>Myomorpha</taxon>
        <taxon>Muroidea</taxon>
        <taxon>Cricetidae</taxon>
        <taxon>Arvicolinae</taxon>
        <taxon>Myodes</taxon>
    </lineage>
</organism>
<keyword evidence="7" id="KW-0479">Metal-binding</keyword>
<dbReference type="InterPro" id="IPR038765">
    <property type="entry name" value="Papain-like_cys_pep_sf"/>
</dbReference>
<dbReference type="FunFam" id="3.90.260.10:FF:000021">
    <property type="entry name" value="Transglutaminase 6"/>
    <property type="match status" value="1"/>
</dbReference>
<comment type="cofactor">
    <cofactor evidence="7">
        <name>Ca(2+)</name>
        <dbReference type="ChEBI" id="CHEBI:29108"/>
    </cofactor>
    <text evidence="7">Binds 1 Ca(2+) ion per subunit.</text>
</comment>
<dbReference type="InterPro" id="IPR008958">
    <property type="entry name" value="Transglutaminase_C"/>
</dbReference>
<feature type="binding site" evidence="7">
    <location>
        <position position="515"/>
    </location>
    <ligand>
        <name>Ca(2+)</name>
        <dbReference type="ChEBI" id="CHEBI:29108"/>
    </ligand>
</feature>
<evidence type="ECO:0000256" key="6">
    <source>
        <dbReference type="PIRSR" id="PIRSR000459-1"/>
    </source>
</evidence>
<dbReference type="GO" id="GO:0046872">
    <property type="term" value="F:metal ion binding"/>
    <property type="evidence" value="ECO:0007669"/>
    <property type="project" value="UniProtKB-KW"/>
</dbReference>
<dbReference type="PIRSF" id="PIRSF000459">
    <property type="entry name" value="TGM_EBP42"/>
    <property type="match status" value="1"/>
</dbReference>
<evidence type="ECO:0000256" key="5">
    <source>
        <dbReference type="ARBA" id="ARBA00080633"/>
    </source>
</evidence>
<feature type="active site" evidence="6">
    <location>
        <position position="398"/>
    </location>
</feature>
<dbReference type="SUPFAM" id="SSF49309">
    <property type="entry name" value="Transglutaminase, two C-terminal domains"/>
    <property type="match status" value="2"/>
</dbReference>
<comment type="subunit">
    <text evidence="2">Consists of two polypeptide chains, which are synthesized as a precursor form of a single polypeptide.</text>
</comment>
<dbReference type="InterPro" id="IPR014756">
    <property type="entry name" value="Ig_E-set"/>
</dbReference>
<dbReference type="PANTHER" id="PTHR11590:SF50">
    <property type="entry name" value="PROTEIN-GLUTAMINE GAMMA-GLUTAMYLTRANSFERASE 6"/>
    <property type="match status" value="1"/>
</dbReference>
<dbReference type="Pfam" id="PF00868">
    <property type="entry name" value="Transglut_N"/>
    <property type="match status" value="1"/>
</dbReference>
<feature type="active site" evidence="6">
    <location>
        <position position="339"/>
    </location>
</feature>
<name>A0AAW0HV00_MYOGA</name>
<keyword evidence="10" id="KW-1185">Reference proteome</keyword>
<feature type="binding site" evidence="7">
    <location>
        <position position="461"/>
    </location>
    <ligand>
        <name>Ca(2+)</name>
        <dbReference type="ChEBI" id="CHEBI:29108"/>
    </ligand>
</feature>
<dbReference type="GO" id="GO:0003810">
    <property type="term" value="F:protein-glutamine gamma-glutamyltransferase activity"/>
    <property type="evidence" value="ECO:0007669"/>
    <property type="project" value="InterPro"/>
</dbReference>
<dbReference type="Gene3D" id="2.60.40.10">
    <property type="entry name" value="Immunoglobulins"/>
    <property type="match status" value="3"/>
</dbReference>
<feature type="domain" description="Transglutaminase-like" evidence="8">
    <location>
        <begin position="331"/>
        <end position="424"/>
    </location>
</feature>
<dbReference type="InterPro" id="IPR036985">
    <property type="entry name" value="Transglutaminase-like_sf"/>
</dbReference>
<dbReference type="Pfam" id="PF00927">
    <property type="entry name" value="Transglut_C"/>
    <property type="match status" value="2"/>
</dbReference>
<dbReference type="SUPFAM" id="SSF54001">
    <property type="entry name" value="Cysteine proteinases"/>
    <property type="match status" value="1"/>
</dbReference>
<dbReference type="InterPro" id="IPR002931">
    <property type="entry name" value="Transglutaminase-like"/>
</dbReference>
<dbReference type="FunFam" id="2.60.40.10:FF:000171">
    <property type="entry name" value="protein-glutamine gamma-glutamyltransferase 6"/>
    <property type="match status" value="1"/>
</dbReference>
<dbReference type="InterPro" id="IPR013783">
    <property type="entry name" value="Ig-like_fold"/>
</dbReference>
<dbReference type="SUPFAM" id="SSF81296">
    <property type="entry name" value="E set domains"/>
    <property type="match status" value="1"/>
</dbReference>
<accession>A0AAW0HV00</accession>
<dbReference type="Pfam" id="PF01841">
    <property type="entry name" value="Transglut_core"/>
    <property type="match status" value="1"/>
</dbReference>